<dbReference type="InterPro" id="IPR050377">
    <property type="entry name" value="Radical_SAM_PqqE_MftC-like"/>
</dbReference>
<evidence type="ECO:0000313" key="6">
    <source>
        <dbReference type="EMBL" id="MFC1852713.1"/>
    </source>
</evidence>
<evidence type="ECO:0000256" key="2">
    <source>
        <dbReference type="ARBA" id="ARBA00022723"/>
    </source>
</evidence>
<keyword evidence="7" id="KW-1185">Reference proteome</keyword>
<feature type="domain" description="Radical SAM core" evidence="5">
    <location>
        <begin position="21"/>
        <end position="254"/>
    </location>
</feature>
<keyword evidence="1" id="KW-0949">S-adenosyl-L-methionine</keyword>
<dbReference type="InterPro" id="IPR058240">
    <property type="entry name" value="rSAM_sf"/>
</dbReference>
<dbReference type="CDD" id="cd01335">
    <property type="entry name" value="Radical_SAM"/>
    <property type="match status" value="1"/>
</dbReference>
<dbReference type="SUPFAM" id="SSF102114">
    <property type="entry name" value="Radical SAM enzymes"/>
    <property type="match status" value="1"/>
</dbReference>
<keyword evidence="4" id="KW-0411">Iron-sulfur</keyword>
<dbReference type="PANTHER" id="PTHR11228">
    <property type="entry name" value="RADICAL SAM DOMAIN PROTEIN"/>
    <property type="match status" value="1"/>
</dbReference>
<comment type="caution">
    <text evidence="6">The sequence shown here is derived from an EMBL/GenBank/DDBJ whole genome shotgun (WGS) entry which is preliminary data.</text>
</comment>
<dbReference type="InterPro" id="IPR023885">
    <property type="entry name" value="4Fe4S-binding_SPASM_dom"/>
</dbReference>
<dbReference type="SFLD" id="SFLDS00029">
    <property type="entry name" value="Radical_SAM"/>
    <property type="match status" value="1"/>
</dbReference>
<dbReference type="InterPro" id="IPR013785">
    <property type="entry name" value="Aldolase_TIM"/>
</dbReference>
<evidence type="ECO:0000256" key="4">
    <source>
        <dbReference type="ARBA" id="ARBA00023014"/>
    </source>
</evidence>
<name>A0ABV6Z2N8_UNCC1</name>
<evidence type="ECO:0000313" key="7">
    <source>
        <dbReference type="Proteomes" id="UP001594351"/>
    </source>
</evidence>
<dbReference type="EMBL" id="JBHPBY010000354">
    <property type="protein sequence ID" value="MFC1852713.1"/>
    <property type="molecule type" value="Genomic_DNA"/>
</dbReference>
<keyword evidence="2" id="KW-0479">Metal-binding</keyword>
<reference evidence="6 7" key="1">
    <citation type="submission" date="2024-09" db="EMBL/GenBank/DDBJ databases">
        <title>Laminarin stimulates single cell rates of sulfate reduction while oxygen inhibits transcriptomic activity in coastal marine sediment.</title>
        <authorList>
            <person name="Lindsay M."/>
            <person name="Orcutt B."/>
            <person name="Emerson D."/>
            <person name="Stepanauskas R."/>
            <person name="D'Angelo T."/>
        </authorList>
    </citation>
    <scope>NUCLEOTIDE SEQUENCE [LARGE SCALE GENOMIC DNA]</scope>
    <source>
        <strain evidence="6">SAG AM-311-K15</strain>
    </source>
</reference>
<evidence type="ECO:0000256" key="1">
    <source>
        <dbReference type="ARBA" id="ARBA00022691"/>
    </source>
</evidence>
<dbReference type="Pfam" id="PF04055">
    <property type="entry name" value="Radical_SAM"/>
    <property type="match status" value="1"/>
</dbReference>
<dbReference type="SFLD" id="SFLDG01386">
    <property type="entry name" value="main_SPASM_domain-containing"/>
    <property type="match status" value="1"/>
</dbReference>
<protein>
    <submittedName>
        <fullName evidence="6">Radical SAM protein</fullName>
    </submittedName>
</protein>
<sequence length="391" mass="44549">MKPVKISYLRYWPFVKTLFTGQAPVPPYLIFFVTHRCNARCGHCFNWQFAAARPKTSELTLSEIERIARGYGPLMFLFLTGGEPFIRKDLAEIAAAFHNYCGLIKIQIPSNGYFCDRIPNVMTKILEKCPRTHCSVTLSLDAVGSEHDKIRQVKGLFERVSESYRSLKLIEKHNPLFSVNIEVTISRKNQDYLPRLISFLEQEWGVKNILCPLIRGHPRDPATKEVDIQKYQAFVNQIKNDLYTGKIYGYQGFAFARLATAKDTLARETVLNTILEPREYYPCQAGNLAAVLLANGDVLPCELKSEIMGNLKTSLYSFPDLLAQPKAKEIRASIIKEKCFCTHECFLTTNLLFNPKAMLKIIGRTLLFSARSNRIFQGITSRAPKKNQPHN</sequence>
<dbReference type="Gene3D" id="3.20.20.70">
    <property type="entry name" value="Aldolase class I"/>
    <property type="match status" value="1"/>
</dbReference>
<dbReference type="PROSITE" id="PS51918">
    <property type="entry name" value="RADICAL_SAM"/>
    <property type="match status" value="1"/>
</dbReference>
<organism evidence="6 7">
    <name type="scientific">candidate division CSSED10-310 bacterium</name>
    <dbReference type="NCBI Taxonomy" id="2855610"/>
    <lineage>
        <taxon>Bacteria</taxon>
        <taxon>Bacteria division CSSED10-310</taxon>
    </lineage>
</organism>
<dbReference type="PANTHER" id="PTHR11228:SF7">
    <property type="entry name" value="PQQA PEPTIDE CYCLASE"/>
    <property type="match status" value="1"/>
</dbReference>
<dbReference type="Proteomes" id="UP001594351">
    <property type="component" value="Unassembled WGS sequence"/>
</dbReference>
<dbReference type="InterPro" id="IPR007197">
    <property type="entry name" value="rSAM"/>
</dbReference>
<accession>A0ABV6Z2N8</accession>
<gene>
    <name evidence="6" type="ORF">ACFL27_21140</name>
</gene>
<proteinExistence type="predicted"/>
<dbReference type="Pfam" id="PF13186">
    <property type="entry name" value="SPASM"/>
    <property type="match status" value="1"/>
</dbReference>
<dbReference type="SFLD" id="SFLDG01067">
    <property type="entry name" value="SPASM/twitch_domain_containing"/>
    <property type="match status" value="1"/>
</dbReference>
<evidence type="ECO:0000259" key="5">
    <source>
        <dbReference type="PROSITE" id="PS51918"/>
    </source>
</evidence>
<keyword evidence="3" id="KW-0408">Iron</keyword>
<evidence type="ECO:0000256" key="3">
    <source>
        <dbReference type="ARBA" id="ARBA00023004"/>
    </source>
</evidence>